<dbReference type="AlphaFoldDB" id="A0A5C6AA42"/>
<dbReference type="EMBL" id="SJPR01000005">
    <property type="protein sequence ID" value="TWT95193.1"/>
    <property type="molecule type" value="Genomic_DNA"/>
</dbReference>
<evidence type="ECO:0000313" key="2">
    <source>
        <dbReference type="EMBL" id="TWT95193.1"/>
    </source>
</evidence>
<feature type="transmembrane region" description="Helical" evidence="1">
    <location>
        <begin position="126"/>
        <end position="149"/>
    </location>
</feature>
<keyword evidence="3" id="KW-1185">Reference proteome</keyword>
<evidence type="ECO:0000256" key="1">
    <source>
        <dbReference type="SAM" id="Phobius"/>
    </source>
</evidence>
<protein>
    <recommendedName>
        <fullName evidence="4">DUF3592 domain-containing protein</fullName>
    </recommendedName>
</protein>
<proteinExistence type="predicted"/>
<keyword evidence="1" id="KW-0812">Transmembrane</keyword>
<evidence type="ECO:0000313" key="3">
    <source>
        <dbReference type="Proteomes" id="UP000317421"/>
    </source>
</evidence>
<accession>A0A5C6AA42</accession>
<gene>
    <name evidence="2" type="ORF">Pla108_33360</name>
</gene>
<dbReference type="Proteomes" id="UP000317421">
    <property type="component" value="Unassembled WGS sequence"/>
</dbReference>
<feature type="transmembrane region" description="Helical" evidence="1">
    <location>
        <begin position="7"/>
        <end position="27"/>
    </location>
</feature>
<keyword evidence="1" id="KW-1133">Transmembrane helix</keyword>
<evidence type="ECO:0008006" key="4">
    <source>
        <dbReference type="Google" id="ProtNLM"/>
    </source>
</evidence>
<sequence length="173" mass="18072">MFARREFFIACLMIAFANLTLVGVGLYSSLQMGQLSKHGVEATATVTGLRQFTTGSGSSRTTNYRVAMDVQHDGQTLSLTSGANAAEWNALSKGDPVAVVYLPGDSGLCHLGNLDDVASVDRLSQMVLIGGATVGVLAVSLLTGAWISLGMPSCVEWARGNVSSEPRNVYAAG</sequence>
<organism evidence="2 3">
    <name type="scientific">Botrimarina colliarenosi</name>
    <dbReference type="NCBI Taxonomy" id="2528001"/>
    <lineage>
        <taxon>Bacteria</taxon>
        <taxon>Pseudomonadati</taxon>
        <taxon>Planctomycetota</taxon>
        <taxon>Planctomycetia</taxon>
        <taxon>Pirellulales</taxon>
        <taxon>Lacipirellulaceae</taxon>
        <taxon>Botrimarina</taxon>
    </lineage>
</organism>
<dbReference type="OrthoDB" id="9935594at2"/>
<name>A0A5C6AA42_9BACT</name>
<dbReference type="RefSeq" id="WP_146446050.1">
    <property type="nucleotide sequence ID" value="NZ_SJPR01000005.1"/>
</dbReference>
<keyword evidence="1" id="KW-0472">Membrane</keyword>
<reference evidence="2 3" key="1">
    <citation type="submission" date="2019-02" db="EMBL/GenBank/DDBJ databases">
        <title>Deep-cultivation of Planctomycetes and their phenomic and genomic characterization uncovers novel biology.</title>
        <authorList>
            <person name="Wiegand S."/>
            <person name="Jogler M."/>
            <person name="Boedeker C."/>
            <person name="Pinto D."/>
            <person name="Vollmers J."/>
            <person name="Rivas-Marin E."/>
            <person name="Kohn T."/>
            <person name="Peeters S.H."/>
            <person name="Heuer A."/>
            <person name="Rast P."/>
            <person name="Oberbeckmann S."/>
            <person name="Bunk B."/>
            <person name="Jeske O."/>
            <person name="Meyerdierks A."/>
            <person name="Storesund J.E."/>
            <person name="Kallscheuer N."/>
            <person name="Luecker S."/>
            <person name="Lage O.M."/>
            <person name="Pohl T."/>
            <person name="Merkel B.J."/>
            <person name="Hornburger P."/>
            <person name="Mueller R.-W."/>
            <person name="Bruemmer F."/>
            <person name="Labrenz M."/>
            <person name="Spormann A.M."/>
            <person name="Op Den Camp H."/>
            <person name="Overmann J."/>
            <person name="Amann R."/>
            <person name="Jetten M.S.M."/>
            <person name="Mascher T."/>
            <person name="Medema M.H."/>
            <person name="Devos D.P."/>
            <person name="Kaster A.-K."/>
            <person name="Ovreas L."/>
            <person name="Rohde M."/>
            <person name="Galperin M.Y."/>
            <person name="Jogler C."/>
        </authorList>
    </citation>
    <scope>NUCLEOTIDE SEQUENCE [LARGE SCALE GENOMIC DNA]</scope>
    <source>
        <strain evidence="2 3">Pla108</strain>
    </source>
</reference>
<comment type="caution">
    <text evidence="2">The sequence shown here is derived from an EMBL/GenBank/DDBJ whole genome shotgun (WGS) entry which is preliminary data.</text>
</comment>